<organism evidence="8 9">
    <name type="scientific">Rhizorhabdus wittichii (strain DSM 6014 / CCUG 31198 / JCM 15750 / NBRC 105917 / EY 4224 / RW1)</name>
    <name type="common">Sphingomonas wittichii</name>
    <dbReference type="NCBI Taxonomy" id="392499"/>
    <lineage>
        <taxon>Bacteria</taxon>
        <taxon>Pseudomonadati</taxon>
        <taxon>Pseudomonadota</taxon>
        <taxon>Alphaproteobacteria</taxon>
        <taxon>Sphingomonadales</taxon>
        <taxon>Sphingomonadaceae</taxon>
        <taxon>Rhizorhabdus</taxon>
    </lineage>
</organism>
<evidence type="ECO:0000256" key="1">
    <source>
        <dbReference type="ARBA" id="ARBA00001974"/>
    </source>
</evidence>
<dbReference type="EMBL" id="CP000699">
    <property type="protein sequence ID" value="ABQ68211.1"/>
    <property type="molecule type" value="Genomic_DNA"/>
</dbReference>
<dbReference type="InterPro" id="IPR009075">
    <property type="entry name" value="AcylCo_DH/oxidase_C"/>
</dbReference>
<evidence type="ECO:0000313" key="9">
    <source>
        <dbReference type="Proteomes" id="UP000001989"/>
    </source>
</evidence>
<dbReference type="KEGG" id="swi:Swit_1851"/>
<dbReference type="InterPro" id="IPR036250">
    <property type="entry name" value="AcylCo_DH-like_C"/>
</dbReference>
<sequence length="358" mass="38047">MDLDFSEEQVMLRDTARRLCESLFDTKTVRRLEGEPDKFNRAFWAELGTSGLCALRIGEAQGGAGMAALDLAILFEEFGRSLASSPFLQSCVLSARILSAHGTEAIKAAYLPKIASGELIMIPAGDGIDPGEISIDAGRGTVGGRTLLTPFASVADIFLVHDGRCWALVPADGAGISLVPQSNYASQPLFSVRFDAVAIDPALAFAAPDRFDPTADAASDLLIAAAAEAVGAADRLLGLTVDYANQRSQFGRPIAAFQAISHPLADGATELEGVRHLVYQAAWASDEGMACGHLARMAKLRAAALFRRIATIAVQVHGGIGYSTEGEPQLFYRRSKYHELMNGTADALKTRIADHVLA</sequence>
<evidence type="ECO:0000259" key="7">
    <source>
        <dbReference type="Pfam" id="PF02771"/>
    </source>
</evidence>
<dbReference type="Gene3D" id="1.10.540.10">
    <property type="entry name" value="Acyl-CoA dehydrogenase/oxidase, N-terminal domain"/>
    <property type="match status" value="1"/>
</dbReference>
<gene>
    <name evidence="8" type="ordered locus">Swit_1851</name>
</gene>
<comment type="similarity">
    <text evidence="2">Belongs to the acyl-CoA dehydrogenase family.</text>
</comment>
<reference evidence="8 9" key="1">
    <citation type="journal article" date="2010" name="J. Bacteriol.">
        <title>Genome sequence of the dioxin-mineralizing bacterium Sphingomonas wittichii RW1.</title>
        <authorList>
            <person name="Miller T.R."/>
            <person name="Delcher A.L."/>
            <person name="Salzberg S.L."/>
            <person name="Saunders E."/>
            <person name="Detter J.C."/>
            <person name="Halden R.U."/>
        </authorList>
    </citation>
    <scope>NUCLEOTIDE SEQUENCE [LARGE SCALE GENOMIC DNA]</scope>
    <source>
        <strain evidence="9">DSM 6014 / CCUG 31198 / JCM 15750 / NBRC 105917 / EY 4224 / RW1</strain>
    </source>
</reference>
<dbReference type="AlphaFoldDB" id="A0A9J9LEM3"/>
<dbReference type="PANTHER" id="PTHR43884:SF20">
    <property type="entry name" value="ACYL-COA DEHYDROGENASE FADE28"/>
    <property type="match status" value="1"/>
</dbReference>
<keyword evidence="5" id="KW-0560">Oxidoreductase</keyword>
<feature type="domain" description="Acyl-CoA dehydrogenase/oxidase N-terminal" evidence="7">
    <location>
        <begin position="6"/>
        <end position="118"/>
    </location>
</feature>
<evidence type="ECO:0000313" key="8">
    <source>
        <dbReference type="EMBL" id="ABQ68211.1"/>
    </source>
</evidence>
<dbReference type="PANTHER" id="PTHR43884">
    <property type="entry name" value="ACYL-COA DEHYDROGENASE"/>
    <property type="match status" value="1"/>
</dbReference>
<dbReference type="OrthoDB" id="7328575at2"/>
<comment type="cofactor">
    <cofactor evidence="1">
        <name>FAD</name>
        <dbReference type="ChEBI" id="CHEBI:57692"/>
    </cofactor>
</comment>
<evidence type="ECO:0000259" key="6">
    <source>
        <dbReference type="Pfam" id="PF00441"/>
    </source>
</evidence>
<evidence type="ECO:0000256" key="3">
    <source>
        <dbReference type="ARBA" id="ARBA00022630"/>
    </source>
</evidence>
<dbReference type="SUPFAM" id="SSF56645">
    <property type="entry name" value="Acyl-CoA dehydrogenase NM domain-like"/>
    <property type="match status" value="1"/>
</dbReference>
<dbReference type="Pfam" id="PF02771">
    <property type="entry name" value="Acyl-CoA_dh_N"/>
    <property type="match status" value="1"/>
</dbReference>
<dbReference type="InterPro" id="IPR037069">
    <property type="entry name" value="AcylCoA_DH/ox_N_sf"/>
</dbReference>
<dbReference type="SUPFAM" id="SSF47203">
    <property type="entry name" value="Acyl-CoA dehydrogenase C-terminal domain-like"/>
    <property type="match status" value="1"/>
</dbReference>
<keyword evidence="3" id="KW-0285">Flavoprotein</keyword>
<keyword evidence="9" id="KW-1185">Reference proteome</keyword>
<evidence type="ECO:0000256" key="2">
    <source>
        <dbReference type="ARBA" id="ARBA00009347"/>
    </source>
</evidence>
<protein>
    <submittedName>
        <fullName evidence="8">Acyl-CoA dehydrogenase domain protein</fullName>
    </submittedName>
</protein>
<dbReference type="InterPro" id="IPR013786">
    <property type="entry name" value="AcylCoA_DH/ox_N"/>
</dbReference>
<name>A0A9J9LEM3_RHIWR</name>
<dbReference type="Gene3D" id="1.20.140.10">
    <property type="entry name" value="Butyryl-CoA Dehydrogenase, subunit A, domain 3"/>
    <property type="match status" value="1"/>
</dbReference>
<evidence type="ECO:0000256" key="5">
    <source>
        <dbReference type="ARBA" id="ARBA00023002"/>
    </source>
</evidence>
<dbReference type="InterPro" id="IPR009100">
    <property type="entry name" value="AcylCoA_DH/oxidase_NM_dom_sf"/>
</dbReference>
<proteinExistence type="inferred from homology"/>
<dbReference type="GO" id="GO:0003995">
    <property type="term" value="F:acyl-CoA dehydrogenase activity"/>
    <property type="evidence" value="ECO:0007669"/>
    <property type="project" value="TreeGrafter"/>
</dbReference>
<evidence type="ECO:0000256" key="4">
    <source>
        <dbReference type="ARBA" id="ARBA00022827"/>
    </source>
</evidence>
<dbReference type="Proteomes" id="UP000001989">
    <property type="component" value="Chromosome"/>
</dbReference>
<dbReference type="GO" id="GO:0050660">
    <property type="term" value="F:flavin adenine dinucleotide binding"/>
    <property type="evidence" value="ECO:0007669"/>
    <property type="project" value="InterPro"/>
</dbReference>
<dbReference type="Pfam" id="PF00441">
    <property type="entry name" value="Acyl-CoA_dh_1"/>
    <property type="match status" value="1"/>
</dbReference>
<accession>A0A9J9LEM3</accession>
<feature type="domain" description="Acyl-CoA dehydrogenase/oxidase C-terminal" evidence="6">
    <location>
        <begin position="224"/>
        <end position="356"/>
    </location>
</feature>
<keyword evidence="4" id="KW-0274">FAD</keyword>